<feature type="compositionally biased region" description="Acidic residues" evidence="1">
    <location>
        <begin position="228"/>
        <end position="237"/>
    </location>
</feature>
<feature type="region of interest" description="Disordered" evidence="1">
    <location>
        <begin position="111"/>
        <end position="237"/>
    </location>
</feature>
<dbReference type="SUPFAM" id="SSF47095">
    <property type="entry name" value="HMG-box"/>
    <property type="match status" value="1"/>
</dbReference>
<feature type="compositionally biased region" description="Low complexity" evidence="1">
    <location>
        <begin position="195"/>
        <end position="207"/>
    </location>
</feature>
<accession>A0A6I9Z4V2</accession>
<dbReference type="Pfam" id="PF08073">
    <property type="entry name" value="CHDNT"/>
    <property type="match status" value="1"/>
</dbReference>
<feature type="compositionally biased region" description="Basic residues" evidence="1">
    <location>
        <begin position="209"/>
        <end position="224"/>
    </location>
</feature>
<feature type="compositionally biased region" description="Acidic residues" evidence="1">
    <location>
        <begin position="182"/>
        <end position="192"/>
    </location>
</feature>
<dbReference type="InterPro" id="IPR036910">
    <property type="entry name" value="HMG_box_dom_sf"/>
</dbReference>
<keyword evidence="3" id="KW-1185">Reference proteome</keyword>
<organism evidence="3 4">
    <name type="scientific">Thamnophis sirtalis</name>
    <dbReference type="NCBI Taxonomy" id="35019"/>
    <lineage>
        <taxon>Eukaryota</taxon>
        <taxon>Metazoa</taxon>
        <taxon>Chordata</taxon>
        <taxon>Craniata</taxon>
        <taxon>Vertebrata</taxon>
        <taxon>Euteleostomi</taxon>
        <taxon>Lepidosauria</taxon>
        <taxon>Squamata</taxon>
        <taxon>Bifurcata</taxon>
        <taxon>Unidentata</taxon>
        <taxon>Episquamata</taxon>
        <taxon>Toxicofera</taxon>
        <taxon>Serpentes</taxon>
        <taxon>Colubroidea</taxon>
        <taxon>Colubridae</taxon>
        <taxon>Natricinae</taxon>
        <taxon>Thamnophis</taxon>
    </lineage>
</organism>
<proteinExistence type="predicted"/>
<feature type="domain" description="CHD N-terminal" evidence="2">
    <location>
        <begin position="24"/>
        <end position="77"/>
    </location>
</feature>
<feature type="non-terminal residue" evidence="4">
    <location>
        <position position="237"/>
    </location>
</feature>
<dbReference type="RefSeq" id="XP_013930890.1">
    <property type="nucleotide sequence ID" value="XM_014075415.1"/>
</dbReference>
<protein>
    <submittedName>
        <fullName evidence="4">Chromodomain-helicase-DNA-binding protein 3-like</fullName>
    </submittedName>
</protein>
<dbReference type="OrthoDB" id="5857104at2759"/>
<dbReference type="AlphaFoldDB" id="A0A6I9Z4V2"/>
<evidence type="ECO:0000313" key="4">
    <source>
        <dbReference type="RefSeq" id="XP_013930890.1"/>
    </source>
</evidence>
<gene>
    <name evidence="4" type="primary">LOC106556419</name>
</gene>
<reference evidence="4" key="1">
    <citation type="submission" date="2025-08" db="UniProtKB">
        <authorList>
            <consortium name="RefSeq"/>
        </authorList>
    </citation>
    <scope>IDENTIFICATION</scope>
</reference>
<evidence type="ECO:0000313" key="3">
    <source>
        <dbReference type="Proteomes" id="UP000504617"/>
    </source>
</evidence>
<evidence type="ECO:0000256" key="1">
    <source>
        <dbReference type="SAM" id="MobiDB-lite"/>
    </source>
</evidence>
<dbReference type="Proteomes" id="UP000504617">
    <property type="component" value="Unplaced"/>
</dbReference>
<dbReference type="GeneID" id="106556419"/>
<dbReference type="KEGG" id="tsr:106556419"/>
<name>A0A6I9Z4V2_9SAUR</name>
<dbReference type="CDD" id="cd00084">
    <property type="entry name" value="HMG-box_SF"/>
    <property type="match status" value="1"/>
</dbReference>
<sequence>MQKPKVEQKSSAQLLMTWGLEDVDHVFTEEDYHTLTNYKAFSQFMRPLIAKKNPKIPMSKMMTIMGAKWREFSANNPFKGSTAAVAAAAAAAAAAVAEQVSAAVSAVIPSPEPQHLLQPPAQPLPIRKAKTKEGKGPGHKKRSKSPRIPEMKRKVKGKKMAPLKIKLGVIGGKRKKSSSSDEVAEPEEESDLDNSSVHSSSVRSDSSGRVKKVRRGRPGRKKKKVAGEEEADTTQTQ</sequence>
<dbReference type="InterPro" id="IPR012958">
    <property type="entry name" value="CHD_N"/>
</dbReference>
<dbReference type="Gene3D" id="1.10.30.10">
    <property type="entry name" value="High mobility group box domain"/>
    <property type="match status" value="1"/>
</dbReference>
<evidence type="ECO:0000259" key="2">
    <source>
        <dbReference type="Pfam" id="PF08073"/>
    </source>
</evidence>